<sequence length="142" mass="16013">MSKNDPINLSPREAYEMLQSDAKTLLVDIRSSMEYLFVGHPKGALHIPWMDEPDWTRNPRFVPEVRKLLLGGAAASEADNGASVILICRSGKRSLEAGRALVDEGIPRVYHIAEGFEGELDENHHRSSMDGWRYHGLPWEQC</sequence>
<dbReference type="STRING" id="1396821.SAMN05444515_102197"/>
<evidence type="ECO:0000259" key="1">
    <source>
        <dbReference type="PROSITE" id="PS50206"/>
    </source>
</evidence>
<evidence type="ECO:0000313" key="3">
    <source>
        <dbReference type="Proteomes" id="UP000199256"/>
    </source>
</evidence>
<name>A0A1H7HKD7_9GAMM</name>
<organism evidence="2 3">
    <name type="scientific">Ectothiorhodospira marina</name>
    <dbReference type="NCBI Taxonomy" id="1396821"/>
    <lineage>
        <taxon>Bacteria</taxon>
        <taxon>Pseudomonadati</taxon>
        <taxon>Pseudomonadota</taxon>
        <taxon>Gammaproteobacteria</taxon>
        <taxon>Chromatiales</taxon>
        <taxon>Ectothiorhodospiraceae</taxon>
        <taxon>Ectothiorhodospira</taxon>
    </lineage>
</organism>
<dbReference type="InterPro" id="IPR052367">
    <property type="entry name" value="Thiosulfate_ST/Rhodanese-like"/>
</dbReference>
<evidence type="ECO:0000313" key="2">
    <source>
        <dbReference type="EMBL" id="SEK50863.1"/>
    </source>
</evidence>
<dbReference type="Pfam" id="PF00581">
    <property type="entry name" value="Rhodanese"/>
    <property type="match status" value="1"/>
</dbReference>
<dbReference type="CDD" id="cd01522">
    <property type="entry name" value="RHOD_1"/>
    <property type="match status" value="1"/>
</dbReference>
<dbReference type="RefSeq" id="WP_090250994.1">
    <property type="nucleotide sequence ID" value="NZ_FOAA01000002.1"/>
</dbReference>
<dbReference type="SUPFAM" id="SSF52821">
    <property type="entry name" value="Rhodanese/Cell cycle control phosphatase"/>
    <property type="match status" value="1"/>
</dbReference>
<dbReference type="Proteomes" id="UP000199256">
    <property type="component" value="Unassembled WGS sequence"/>
</dbReference>
<reference evidence="3" key="1">
    <citation type="submission" date="2016-10" db="EMBL/GenBank/DDBJ databases">
        <authorList>
            <person name="Varghese N."/>
            <person name="Submissions S."/>
        </authorList>
    </citation>
    <scope>NUCLEOTIDE SEQUENCE [LARGE SCALE GENOMIC DNA]</scope>
    <source>
        <strain evidence="3">DSM 241</strain>
    </source>
</reference>
<dbReference type="OrthoDB" id="9789585at2"/>
<dbReference type="Gene3D" id="3.40.250.10">
    <property type="entry name" value="Rhodanese-like domain"/>
    <property type="match status" value="1"/>
</dbReference>
<dbReference type="PANTHER" id="PTHR45431:SF3">
    <property type="entry name" value="RHODANESE-LIKE DOMAIN-CONTAINING PROTEIN 15, CHLOROPLASTIC"/>
    <property type="match status" value="1"/>
</dbReference>
<proteinExistence type="predicted"/>
<feature type="domain" description="Rhodanese" evidence="1">
    <location>
        <begin position="20"/>
        <end position="128"/>
    </location>
</feature>
<dbReference type="PROSITE" id="PS50206">
    <property type="entry name" value="RHODANESE_3"/>
    <property type="match status" value="1"/>
</dbReference>
<dbReference type="InterPro" id="IPR001763">
    <property type="entry name" value="Rhodanese-like_dom"/>
</dbReference>
<accession>A0A1H7HKD7</accession>
<dbReference type="PANTHER" id="PTHR45431">
    <property type="entry name" value="RHODANESE-LIKE DOMAIN-CONTAINING PROTEIN 15, CHLOROPLASTIC"/>
    <property type="match status" value="1"/>
</dbReference>
<dbReference type="EMBL" id="FOAA01000002">
    <property type="protein sequence ID" value="SEK50863.1"/>
    <property type="molecule type" value="Genomic_DNA"/>
</dbReference>
<keyword evidence="2" id="KW-0808">Transferase</keyword>
<dbReference type="AlphaFoldDB" id="A0A1H7HKD7"/>
<dbReference type="SMART" id="SM00450">
    <property type="entry name" value="RHOD"/>
    <property type="match status" value="1"/>
</dbReference>
<keyword evidence="3" id="KW-1185">Reference proteome</keyword>
<dbReference type="InterPro" id="IPR036873">
    <property type="entry name" value="Rhodanese-like_dom_sf"/>
</dbReference>
<protein>
    <submittedName>
        <fullName evidence="2">Rhodanese-related sulfurtransferase</fullName>
    </submittedName>
</protein>
<gene>
    <name evidence="2" type="ORF">SAMN05444515_102197</name>
</gene>
<dbReference type="GO" id="GO:0016740">
    <property type="term" value="F:transferase activity"/>
    <property type="evidence" value="ECO:0007669"/>
    <property type="project" value="UniProtKB-KW"/>
</dbReference>